<feature type="domain" description="C2H2-type" evidence="7">
    <location>
        <begin position="365"/>
        <end position="392"/>
    </location>
</feature>
<keyword evidence="4" id="KW-0862">Zinc</keyword>
<feature type="domain" description="C2H2-type" evidence="7">
    <location>
        <begin position="285"/>
        <end position="313"/>
    </location>
</feature>
<evidence type="ECO:0000256" key="4">
    <source>
        <dbReference type="ARBA" id="ARBA00022833"/>
    </source>
</evidence>
<dbReference type="SMART" id="SM00355">
    <property type="entry name" value="ZnF_C2H2"/>
    <property type="match status" value="9"/>
</dbReference>
<feature type="domain" description="C2H2-type" evidence="7">
    <location>
        <begin position="179"/>
        <end position="207"/>
    </location>
</feature>
<evidence type="ECO:0000313" key="9">
    <source>
        <dbReference type="Proteomes" id="UP001549921"/>
    </source>
</evidence>
<organism evidence="8 9">
    <name type="scientific">Loxostege sticticalis</name>
    <name type="common">Beet webworm moth</name>
    <dbReference type="NCBI Taxonomy" id="481309"/>
    <lineage>
        <taxon>Eukaryota</taxon>
        <taxon>Metazoa</taxon>
        <taxon>Ecdysozoa</taxon>
        <taxon>Arthropoda</taxon>
        <taxon>Hexapoda</taxon>
        <taxon>Insecta</taxon>
        <taxon>Pterygota</taxon>
        <taxon>Neoptera</taxon>
        <taxon>Endopterygota</taxon>
        <taxon>Lepidoptera</taxon>
        <taxon>Glossata</taxon>
        <taxon>Ditrysia</taxon>
        <taxon>Pyraloidea</taxon>
        <taxon>Crambidae</taxon>
        <taxon>Pyraustinae</taxon>
        <taxon>Loxostege</taxon>
    </lineage>
</organism>
<dbReference type="SUPFAM" id="SSF57667">
    <property type="entry name" value="beta-beta-alpha zinc fingers"/>
    <property type="match status" value="4"/>
</dbReference>
<dbReference type="PANTHER" id="PTHR24409">
    <property type="entry name" value="ZINC FINGER PROTEIN 142"/>
    <property type="match status" value="1"/>
</dbReference>
<reference evidence="8 9" key="1">
    <citation type="submission" date="2024-06" db="EMBL/GenBank/DDBJ databases">
        <title>A chromosome-level genome assembly of beet webworm, Loxostege sticticalis.</title>
        <authorList>
            <person name="Zhang Y."/>
        </authorList>
    </citation>
    <scope>NUCLEOTIDE SEQUENCE [LARGE SCALE GENOMIC DNA]</scope>
    <source>
        <strain evidence="8">AQ028</strain>
        <tissue evidence="8">Male pupae</tissue>
    </source>
</reference>
<dbReference type="EMBL" id="JBEDNZ010000030">
    <property type="protein sequence ID" value="KAL0808993.1"/>
    <property type="molecule type" value="Genomic_DNA"/>
</dbReference>
<dbReference type="PROSITE" id="PS50157">
    <property type="entry name" value="ZINC_FINGER_C2H2_2"/>
    <property type="match status" value="7"/>
</dbReference>
<comment type="caution">
    <text evidence="8">The sequence shown here is derived from an EMBL/GenBank/DDBJ whole genome shotgun (WGS) entry which is preliminary data.</text>
</comment>
<dbReference type="InterPro" id="IPR013087">
    <property type="entry name" value="Znf_C2H2_type"/>
</dbReference>
<feature type="domain" description="C2H2-type" evidence="7">
    <location>
        <begin position="229"/>
        <end position="258"/>
    </location>
</feature>
<dbReference type="PROSITE" id="PS00028">
    <property type="entry name" value="ZINC_FINGER_C2H2_1"/>
    <property type="match status" value="6"/>
</dbReference>
<feature type="domain" description="C2H2-type" evidence="7">
    <location>
        <begin position="208"/>
        <end position="230"/>
    </location>
</feature>
<evidence type="ECO:0000256" key="1">
    <source>
        <dbReference type="ARBA" id="ARBA00022723"/>
    </source>
</evidence>
<evidence type="ECO:0000256" key="6">
    <source>
        <dbReference type="SAM" id="MobiDB-lite"/>
    </source>
</evidence>
<sequence>MSTYCNGAKKVPKSESADRRSAKSVYSDLEEEIKKIGGFRGFDKEPRVLLRRYDISPYLNGKGKQCLKTDFASVYLTEDPLKVDSLLNECTVKLVRHSLPELKGTVAGESPRSDISVGELDESMASLKCKICEKVYASERKLLNHQQNKHMIVYKPEPKPQKRVSFSDHIIVHEVKEYHKCRKCTKIFEDYKSLKRHMKHKHKKRKCYICNYCNKNFVDRMFFKVHIKLHCDVCGLLFTSKSKLLEHKRNVCRVIKLHKCRTCDLSFFKFMDLKDHSYEHLSTFFICDICKDQFDTKCAVSHHISFLHSKKRPTSLYMMRNLGSERLYLCNFCDESSVDRDIIEAHVQALPDLTNRAMTGYKDFYFCDQCLKKFGTEQDMLQHKWTHFLKTSDNSQVRPKSILSKKNVKKRIPTIFKLSEEIPDYMLPTIVLEKLNLGNISDTLTQGVSFHVDANGIKKTIVKRKTLISKHQCPMCGKYYSSNYCLNRHIETQHSDYENLRCKVCEETFVWPSLLQSHRCIRLNLPEMPFDDARPEIHFDNLHEITQNGFDDLNIDDNDDYMSTVDFEIPAPIVELTEGTNICTPNINCVSPLQSLGYKVVMQEVPIEF</sequence>
<evidence type="ECO:0000256" key="2">
    <source>
        <dbReference type="ARBA" id="ARBA00022737"/>
    </source>
</evidence>
<evidence type="ECO:0000256" key="3">
    <source>
        <dbReference type="ARBA" id="ARBA00022771"/>
    </source>
</evidence>
<feature type="domain" description="C2H2-type" evidence="7">
    <location>
        <begin position="127"/>
        <end position="150"/>
    </location>
</feature>
<dbReference type="GO" id="GO:0008270">
    <property type="term" value="F:zinc ion binding"/>
    <property type="evidence" value="ECO:0007669"/>
    <property type="project" value="UniProtKB-KW"/>
</dbReference>
<accession>A0ABD0S4I8</accession>
<dbReference type="PANTHER" id="PTHR24409:SF295">
    <property type="entry name" value="AZ2-RELATED"/>
    <property type="match status" value="1"/>
</dbReference>
<evidence type="ECO:0000256" key="5">
    <source>
        <dbReference type="PROSITE-ProRule" id="PRU00042"/>
    </source>
</evidence>
<evidence type="ECO:0000259" key="7">
    <source>
        <dbReference type="PROSITE" id="PS50157"/>
    </source>
</evidence>
<dbReference type="Proteomes" id="UP001549921">
    <property type="component" value="Unassembled WGS sequence"/>
</dbReference>
<dbReference type="AlphaFoldDB" id="A0ABD0S4I8"/>
<keyword evidence="2" id="KW-0677">Repeat</keyword>
<feature type="domain" description="C2H2-type" evidence="7">
    <location>
        <begin position="471"/>
        <end position="499"/>
    </location>
</feature>
<keyword evidence="3 5" id="KW-0863">Zinc-finger</keyword>
<protein>
    <recommendedName>
        <fullName evidence="7">C2H2-type domain-containing protein</fullName>
    </recommendedName>
</protein>
<dbReference type="Gene3D" id="3.30.160.60">
    <property type="entry name" value="Classic Zinc Finger"/>
    <property type="match status" value="2"/>
</dbReference>
<evidence type="ECO:0000313" key="8">
    <source>
        <dbReference type="EMBL" id="KAL0808993.1"/>
    </source>
</evidence>
<feature type="compositionally biased region" description="Basic and acidic residues" evidence="6">
    <location>
        <begin position="12"/>
        <end position="21"/>
    </location>
</feature>
<dbReference type="Pfam" id="PF13894">
    <property type="entry name" value="zf-C2H2_4"/>
    <property type="match status" value="1"/>
</dbReference>
<gene>
    <name evidence="8" type="ORF">ABMA28_012646</name>
</gene>
<name>A0ABD0S4I8_LOXSC</name>
<dbReference type="InterPro" id="IPR036236">
    <property type="entry name" value="Znf_C2H2_sf"/>
</dbReference>
<feature type="region of interest" description="Disordered" evidence="6">
    <location>
        <begin position="1"/>
        <end position="22"/>
    </location>
</feature>
<proteinExistence type="predicted"/>
<dbReference type="Pfam" id="PF00096">
    <property type="entry name" value="zf-C2H2"/>
    <property type="match status" value="1"/>
</dbReference>
<keyword evidence="1" id="KW-0479">Metal-binding</keyword>